<dbReference type="SUPFAM" id="SSF103473">
    <property type="entry name" value="MFS general substrate transporter"/>
    <property type="match status" value="1"/>
</dbReference>
<dbReference type="InParanoid" id="C5DMJ1"/>
<dbReference type="Proteomes" id="UP000002036">
    <property type="component" value="Chromosome G"/>
</dbReference>
<feature type="domain" description="Major facilitator superfamily (MFS) profile" evidence="9">
    <location>
        <begin position="88"/>
        <end position="536"/>
    </location>
</feature>
<dbReference type="CDD" id="cd17323">
    <property type="entry name" value="MFS_Tpo1_MDR_like"/>
    <property type="match status" value="1"/>
</dbReference>
<dbReference type="RefSeq" id="XP_002555439.1">
    <property type="nucleotide sequence ID" value="XM_002555393.1"/>
</dbReference>
<feature type="compositionally biased region" description="Low complexity" evidence="7">
    <location>
        <begin position="1"/>
        <end position="18"/>
    </location>
</feature>
<comment type="subcellular location">
    <subcellularLocation>
        <location evidence="1">Membrane</location>
        <topology evidence="1">Multi-pass membrane protein</topology>
    </subcellularLocation>
</comment>
<dbReference type="PANTHER" id="PTHR23502">
    <property type="entry name" value="MAJOR FACILITATOR SUPERFAMILY"/>
    <property type="match status" value="1"/>
</dbReference>
<feature type="transmembrane region" description="Helical" evidence="8">
    <location>
        <begin position="242"/>
        <end position="262"/>
    </location>
</feature>
<reference evidence="10 11" key="1">
    <citation type="journal article" date="2009" name="Genome Res.">
        <title>Comparative genomics of protoploid Saccharomycetaceae.</title>
        <authorList>
            <consortium name="The Genolevures Consortium"/>
            <person name="Souciet J.-L."/>
            <person name="Dujon B."/>
            <person name="Gaillardin C."/>
            <person name="Johnston M."/>
            <person name="Baret P.V."/>
            <person name="Cliften P."/>
            <person name="Sherman D.J."/>
            <person name="Weissenbach J."/>
            <person name="Westhof E."/>
            <person name="Wincker P."/>
            <person name="Jubin C."/>
            <person name="Poulain J."/>
            <person name="Barbe V."/>
            <person name="Segurens B."/>
            <person name="Artiguenave F."/>
            <person name="Anthouard V."/>
            <person name="Vacherie B."/>
            <person name="Val M.-E."/>
            <person name="Fulton R.S."/>
            <person name="Minx P."/>
            <person name="Wilson R."/>
            <person name="Durrens P."/>
            <person name="Jean G."/>
            <person name="Marck C."/>
            <person name="Martin T."/>
            <person name="Nikolski M."/>
            <person name="Rolland T."/>
            <person name="Seret M.-L."/>
            <person name="Casaregola S."/>
            <person name="Despons L."/>
            <person name="Fairhead C."/>
            <person name="Fischer G."/>
            <person name="Lafontaine I."/>
            <person name="Leh V."/>
            <person name="Lemaire M."/>
            <person name="de Montigny J."/>
            <person name="Neuveglise C."/>
            <person name="Thierry A."/>
            <person name="Blanc-Lenfle I."/>
            <person name="Bleykasten C."/>
            <person name="Diffels J."/>
            <person name="Fritsch E."/>
            <person name="Frangeul L."/>
            <person name="Goeffon A."/>
            <person name="Jauniaux N."/>
            <person name="Kachouri-Lafond R."/>
            <person name="Payen C."/>
            <person name="Potier S."/>
            <person name="Pribylova L."/>
            <person name="Ozanne C."/>
            <person name="Richard G.-F."/>
            <person name="Sacerdot C."/>
            <person name="Straub M.-L."/>
            <person name="Talla E."/>
        </authorList>
    </citation>
    <scope>NUCLEOTIDE SEQUENCE [LARGE SCALE GENOMIC DNA]</scope>
    <source>
        <strain evidence="11">ATCC 56472 / CBS 6340 / NRRL Y-8284</strain>
    </source>
</reference>
<feature type="transmembrane region" description="Helical" evidence="8">
    <location>
        <begin position="212"/>
        <end position="236"/>
    </location>
</feature>
<dbReference type="PROSITE" id="PS00216">
    <property type="entry name" value="SUGAR_TRANSPORT_1"/>
    <property type="match status" value="1"/>
</dbReference>
<evidence type="ECO:0000313" key="11">
    <source>
        <dbReference type="Proteomes" id="UP000002036"/>
    </source>
</evidence>
<feature type="transmembrane region" description="Helical" evidence="8">
    <location>
        <begin position="160"/>
        <end position="181"/>
    </location>
</feature>
<dbReference type="STRING" id="559295.C5DMJ1"/>
<dbReference type="GO" id="GO:0140115">
    <property type="term" value="P:export across plasma membrane"/>
    <property type="evidence" value="ECO:0007669"/>
    <property type="project" value="UniProtKB-ARBA"/>
</dbReference>
<feature type="transmembrane region" description="Helical" evidence="8">
    <location>
        <begin position="361"/>
        <end position="386"/>
    </location>
</feature>
<organism evidence="10 11">
    <name type="scientific">Lachancea thermotolerans (strain ATCC 56472 / CBS 6340 / NRRL Y-8284)</name>
    <name type="common">Yeast</name>
    <name type="synonym">Kluyveromyces thermotolerans</name>
    <dbReference type="NCBI Taxonomy" id="559295"/>
    <lineage>
        <taxon>Eukaryota</taxon>
        <taxon>Fungi</taxon>
        <taxon>Dikarya</taxon>
        <taxon>Ascomycota</taxon>
        <taxon>Saccharomycotina</taxon>
        <taxon>Saccharomycetes</taxon>
        <taxon>Saccharomycetales</taxon>
        <taxon>Saccharomycetaceae</taxon>
        <taxon>Lachancea</taxon>
    </lineage>
</organism>
<keyword evidence="3 8" id="KW-0812">Transmembrane</keyword>
<dbReference type="OMA" id="MCGFWSS"/>
<dbReference type="AlphaFoldDB" id="C5DMJ1"/>
<feature type="region of interest" description="Disordered" evidence="7">
    <location>
        <begin position="1"/>
        <end position="69"/>
    </location>
</feature>
<dbReference type="eggNOG" id="KOG0255">
    <property type="taxonomic scope" value="Eukaryota"/>
</dbReference>
<evidence type="ECO:0000259" key="9">
    <source>
        <dbReference type="PROSITE" id="PS50850"/>
    </source>
</evidence>
<name>C5DMJ1_LACTC</name>
<dbReference type="OrthoDB" id="440553at2759"/>
<feature type="compositionally biased region" description="Basic and acidic residues" evidence="7">
    <location>
        <begin position="47"/>
        <end position="63"/>
    </location>
</feature>
<dbReference type="InterPro" id="IPR011701">
    <property type="entry name" value="MFS"/>
</dbReference>
<sequence length="551" mass="60526">MDNNSIHSSLSSESDLQSTMKLEKPVLGLEGDNTKKLLPQDAASRVTTREMRESSSDSRDRVESSGVNSKLPQGAPFTLLSHGQKWFMVALLTSAGFWSSLGSPIYYPALKQLEKKFNVSEEMVNITVVVYLIFQGIAPTISGGLADVYGRRPVILMGMLIYVCASIGLACSQSYGVIVFLRCLQSAGISPIIAINSGVVGDFTLKHERGTFVGAVSGFTLMGQAFGSLIGAALTAAFDWRAIFWFLTIGCGTCMIINFLILPETKRTLVGNLSIRPKRLINRAPILLLKSVRRKLHFDNPDYETLDPNKGKVDPISAFKIILHPEIILSLMPAGLQFALWTITLASISSQLSVTPYNFKLTIIGICYLPSGIGGLIGSFVTGKVIDIYYRRALRRFEEKKEQGIIPIDSKFNTLRARLFTSIPQNFLAVIAFTLFGWSVERGWNIAVPLITSAIGSFCAMSTLSSSSTLLVDLYPSKSSTATSCYNFIRCSLSAIFMACLSKMNNALTVGGTFTLISGFVFIGNFVTLIPMFYGMKWRERRALRAEREKP</sequence>
<dbReference type="GO" id="GO:0005886">
    <property type="term" value="C:plasma membrane"/>
    <property type="evidence" value="ECO:0007669"/>
    <property type="project" value="TreeGrafter"/>
</dbReference>
<dbReference type="HOGENOM" id="CLU_008455_8_4_1"/>
<evidence type="ECO:0000256" key="2">
    <source>
        <dbReference type="ARBA" id="ARBA00022448"/>
    </source>
</evidence>
<dbReference type="GeneID" id="8293717"/>
<feature type="transmembrane region" description="Helical" evidence="8">
    <location>
        <begin position="516"/>
        <end position="535"/>
    </location>
</feature>
<keyword evidence="11" id="KW-1185">Reference proteome</keyword>
<dbReference type="Gene3D" id="1.20.1250.20">
    <property type="entry name" value="MFS general substrate transporter like domains"/>
    <property type="match status" value="1"/>
</dbReference>
<evidence type="ECO:0000256" key="1">
    <source>
        <dbReference type="ARBA" id="ARBA00004141"/>
    </source>
</evidence>
<accession>C5DMJ1</accession>
<feature type="transmembrane region" description="Helical" evidence="8">
    <location>
        <begin position="187"/>
        <end position="205"/>
    </location>
</feature>
<dbReference type="Pfam" id="PF07690">
    <property type="entry name" value="MFS_1"/>
    <property type="match status" value="1"/>
</dbReference>
<dbReference type="InterPro" id="IPR036259">
    <property type="entry name" value="MFS_trans_sf"/>
</dbReference>
<dbReference type="PANTHER" id="PTHR23502:SF51">
    <property type="entry name" value="QUINIDINE RESISTANCE PROTEIN 1-RELATED"/>
    <property type="match status" value="1"/>
</dbReference>
<dbReference type="EMBL" id="CU928171">
    <property type="protein sequence ID" value="CAR25002.1"/>
    <property type="molecule type" value="Genomic_DNA"/>
</dbReference>
<evidence type="ECO:0000256" key="6">
    <source>
        <dbReference type="ARBA" id="ARBA00038347"/>
    </source>
</evidence>
<gene>
    <name evidence="10" type="ordered locus">KLTH0G09372g</name>
</gene>
<comment type="similarity">
    <text evidence="6">Belongs to the major facilitator superfamily. CAR1 family.</text>
</comment>
<feature type="transmembrane region" description="Helical" evidence="8">
    <location>
        <begin position="446"/>
        <end position="472"/>
    </location>
</feature>
<feature type="transmembrane region" description="Helical" evidence="8">
    <location>
        <begin position="86"/>
        <end position="106"/>
    </location>
</feature>
<evidence type="ECO:0000313" key="10">
    <source>
        <dbReference type="EMBL" id="CAR25002.1"/>
    </source>
</evidence>
<dbReference type="GO" id="GO:0022857">
    <property type="term" value="F:transmembrane transporter activity"/>
    <property type="evidence" value="ECO:0007669"/>
    <property type="project" value="InterPro"/>
</dbReference>
<evidence type="ECO:0000256" key="4">
    <source>
        <dbReference type="ARBA" id="ARBA00022989"/>
    </source>
</evidence>
<dbReference type="InterPro" id="IPR020846">
    <property type="entry name" value="MFS_dom"/>
</dbReference>
<evidence type="ECO:0000256" key="5">
    <source>
        <dbReference type="ARBA" id="ARBA00023136"/>
    </source>
</evidence>
<feature type="transmembrane region" description="Helical" evidence="8">
    <location>
        <begin position="327"/>
        <end position="349"/>
    </location>
</feature>
<dbReference type="GO" id="GO:0042908">
    <property type="term" value="P:xenobiotic transport"/>
    <property type="evidence" value="ECO:0007669"/>
    <property type="project" value="UniProtKB-ARBA"/>
</dbReference>
<keyword evidence="5 8" id="KW-0472">Membrane</keyword>
<dbReference type="KEGG" id="lth:KLTH0G09372g"/>
<dbReference type="FunCoup" id="C5DMJ1">
    <property type="interactions" value="73"/>
</dbReference>
<evidence type="ECO:0000256" key="3">
    <source>
        <dbReference type="ARBA" id="ARBA00022692"/>
    </source>
</evidence>
<evidence type="ECO:0000256" key="7">
    <source>
        <dbReference type="SAM" id="MobiDB-lite"/>
    </source>
</evidence>
<feature type="transmembrane region" description="Helical" evidence="8">
    <location>
        <begin position="126"/>
        <end position="148"/>
    </location>
</feature>
<keyword evidence="2" id="KW-0813">Transport</keyword>
<dbReference type="InterPro" id="IPR005829">
    <property type="entry name" value="Sugar_transporter_CS"/>
</dbReference>
<proteinExistence type="inferred from homology"/>
<evidence type="ECO:0000256" key="8">
    <source>
        <dbReference type="SAM" id="Phobius"/>
    </source>
</evidence>
<dbReference type="PROSITE" id="PS50850">
    <property type="entry name" value="MFS"/>
    <property type="match status" value="1"/>
</dbReference>
<protein>
    <submittedName>
        <fullName evidence="10">KLTH0G09372p</fullName>
    </submittedName>
</protein>
<keyword evidence="4 8" id="KW-1133">Transmembrane helix</keyword>